<feature type="domain" description="C2" evidence="4">
    <location>
        <begin position="406"/>
        <end position="539"/>
    </location>
</feature>
<reference evidence="5" key="1">
    <citation type="submission" date="2020-10" db="EMBL/GenBank/DDBJ databases">
        <title>Chromosome-scale genome assembly of the Allis shad, Alosa alosa.</title>
        <authorList>
            <person name="Margot Z."/>
            <person name="Christophe K."/>
            <person name="Cabau C."/>
            <person name="Louis A."/>
            <person name="Berthelot C."/>
            <person name="Parey E."/>
            <person name="Roest Crollius H."/>
            <person name="Montfort J."/>
            <person name="Robinson-Rechavi M."/>
            <person name="Bucao C."/>
            <person name="Bouchez O."/>
            <person name="Gislard M."/>
            <person name="Lluch J."/>
            <person name="Milhes M."/>
            <person name="Lampietro C."/>
            <person name="Lopez Roques C."/>
            <person name="Donnadieu C."/>
            <person name="Braasch I."/>
            <person name="Desvignes T."/>
            <person name="Postlethwait J."/>
            <person name="Bobe J."/>
            <person name="Guiguen Y."/>
        </authorList>
    </citation>
    <scope>NUCLEOTIDE SEQUENCE</scope>
    <source>
        <strain evidence="5">M-15738</strain>
        <tissue evidence="5">Blood</tissue>
    </source>
</reference>
<dbReference type="Gene3D" id="2.60.40.150">
    <property type="entry name" value="C2 domain"/>
    <property type="match status" value="1"/>
</dbReference>
<dbReference type="Pfam" id="PF00168">
    <property type="entry name" value="C2"/>
    <property type="match status" value="1"/>
</dbReference>
<evidence type="ECO:0000256" key="3">
    <source>
        <dbReference type="SAM" id="SignalP"/>
    </source>
</evidence>
<dbReference type="InterPro" id="IPR035892">
    <property type="entry name" value="C2_domain_sf"/>
</dbReference>
<evidence type="ECO:0000259" key="4">
    <source>
        <dbReference type="PROSITE" id="PS50004"/>
    </source>
</evidence>
<comment type="similarity">
    <text evidence="1">Belongs to the CC2D1 family.</text>
</comment>
<accession>A0AAV6H3T2</accession>
<feature type="chain" id="PRO_5043966749" description="C2 domain-containing protein" evidence="3">
    <location>
        <begin position="19"/>
        <end position="610"/>
    </location>
</feature>
<dbReference type="InterPro" id="IPR000008">
    <property type="entry name" value="C2_dom"/>
</dbReference>
<dbReference type="PANTHER" id="PTHR13076:SF8">
    <property type="entry name" value="COILED-COIL AND C2 DOMAIN-CONTAINING PROTEIN 1A"/>
    <property type="match status" value="1"/>
</dbReference>
<dbReference type="SMART" id="SM00239">
    <property type="entry name" value="C2"/>
    <property type="match status" value="1"/>
</dbReference>
<gene>
    <name evidence="5" type="ORF">AALO_G00084170</name>
</gene>
<name>A0AAV6H3T2_9TELE</name>
<organism evidence="5 6">
    <name type="scientific">Alosa alosa</name>
    <name type="common">allis shad</name>
    <dbReference type="NCBI Taxonomy" id="278164"/>
    <lineage>
        <taxon>Eukaryota</taxon>
        <taxon>Metazoa</taxon>
        <taxon>Chordata</taxon>
        <taxon>Craniata</taxon>
        <taxon>Vertebrata</taxon>
        <taxon>Euteleostomi</taxon>
        <taxon>Actinopterygii</taxon>
        <taxon>Neopterygii</taxon>
        <taxon>Teleostei</taxon>
        <taxon>Clupei</taxon>
        <taxon>Clupeiformes</taxon>
        <taxon>Clupeoidei</taxon>
        <taxon>Clupeidae</taxon>
        <taxon>Alosa</taxon>
    </lineage>
</organism>
<dbReference type="Proteomes" id="UP000823561">
    <property type="component" value="Chromosome 6"/>
</dbReference>
<dbReference type="SUPFAM" id="SSF49562">
    <property type="entry name" value="C2 domain (Calcium/lipid-binding domain, CaLB)"/>
    <property type="match status" value="1"/>
</dbReference>
<dbReference type="Pfam" id="PF21528">
    <property type="entry name" value="CC2D1A-B_DM14"/>
    <property type="match status" value="2"/>
</dbReference>
<keyword evidence="6" id="KW-1185">Reference proteome</keyword>
<dbReference type="EMBL" id="JADWDJ010000006">
    <property type="protein sequence ID" value="KAG5280031.1"/>
    <property type="molecule type" value="Genomic_DNA"/>
</dbReference>
<keyword evidence="3" id="KW-0732">Signal</keyword>
<dbReference type="InterPro" id="IPR006608">
    <property type="entry name" value="CC2D1A/B_DM14"/>
</dbReference>
<feature type="region of interest" description="Disordered" evidence="2">
    <location>
        <begin position="273"/>
        <end position="297"/>
    </location>
</feature>
<proteinExistence type="inferred from homology"/>
<dbReference type="GO" id="GO:0001227">
    <property type="term" value="F:DNA-binding transcription repressor activity, RNA polymerase II-specific"/>
    <property type="evidence" value="ECO:0007669"/>
    <property type="project" value="InterPro"/>
</dbReference>
<dbReference type="InterPro" id="IPR039725">
    <property type="entry name" value="CC2D1A/B"/>
</dbReference>
<comment type="caution">
    <text evidence="5">The sequence shown here is derived from an EMBL/GenBank/DDBJ whole genome shotgun (WGS) entry which is preliminary data.</text>
</comment>
<evidence type="ECO:0000256" key="1">
    <source>
        <dbReference type="ARBA" id="ARBA00010672"/>
    </source>
</evidence>
<evidence type="ECO:0000256" key="2">
    <source>
        <dbReference type="SAM" id="MobiDB-lite"/>
    </source>
</evidence>
<feature type="signal peptide" evidence="3">
    <location>
        <begin position="1"/>
        <end position="18"/>
    </location>
</feature>
<dbReference type="SMART" id="SM00685">
    <property type="entry name" value="DM14"/>
    <property type="match status" value="2"/>
</dbReference>
<evidence type="ECO:0000313" key="5">
    <source>
        <dbReference type="EMBL" id="KAG5280031.1"/>
    </source>
</evidence>
<sequence length="610" mass="68219">MVLHIWMNASLLCIFVLCKLRDRWKMEEQPPDISEGQSTGGNNARTHPERLALLCMKVILAEEDDHGDGEEEEGLESDTDLLAELNELLNEDGAENFTDQTEPNTPPHSTKEPSTSSQGLEVLLVGRIGMYRAAIRQASSAKAVARTRRYRRGLKTLEAMLESARRGHPVSETEIPPPVVVTPSKPSACQKVQPVIEEKYGSFPGMLSSTDDPTLSNTTDTESTPLLWSRLKEYKLAALQAKQTGDMELAKHYYLTAKKLESIVEALKEGELPEIRSLPPPPGQIGQQSGAEDESTLLSHDTTGEENYATPQACWEPNPPCGPVEIRSCLPTGSPVLPQTEDSYTHLIDVFLQQQQRCLSYCQQFSHMGNIEETTRFEELAETSAQHAEILRESQRRGYAVPKYHTEECIISTFKINPDLTGNELELIIVKGINLPAVTDISSAHLDTSVRFEFQFPSLEEAQKNQTRPVKDSVNPVFDEHFKLFMKKDHRAFKRVIQSKGIKFEILQKEGLFKTDKVVGSGQLKLDSLDTQCEIRQIIEVMNRRKTTGGHLELQVRVREPLGGLQPHEVTEHWLVLDSLPIPLVVAPKSSGQEADRSRTSVRSSTCLLL</sequence>
<evidence type="ECO:0000313" key="6">
    <source>
        <dbReference type="Proteomes" id="UP000823561"/>
    </source>
</evidence>
<protein>
    <recommendedName>
        <fullName evidence="4">C2 domain-containing protein</fullName>
    </recommendedName>
</protein>
<dbReference type="AlphaFoldDB" id="A0AAV6H3T2"/>
<dbReference type="PROSITE" id="PS50004">
    <property type="entry name" value="C2"/>
    <property type="match status" value="1"/>
</dbReference>
<feature type="region of interest" description="Disordered" evidence="2">
    <location>
        <begin position="95"/>
        <end position="118"/>
    </location>
</feature>
<dbReference type="PANTHER" id="PTHR13076">
    <property type="entry name" value="COILED-COIL AND C2 DOMAIN-CONTAINING PROTEIN 1-LIKE"/>
    <property type="match status" value="1"/>
</dbReference>